<evidence type="ECO:0000313" key="5">
    <source>
        <dbReference type="EMBL" id="RIV87230.1"/>
    </source>
</evidence>
<dbReference type="AlphaFoldDB" id="A0A3A1P552"/>
<accession>A0A3A1P552</accession>
<dbReference type="EMBL" id="QXFM01000077">
    <property type="protein sequence ID" value="RIV87230.1"/>
    <property type="molecule type" value="Genomic_DNA"/>
</dbReference>
<keyword evidence="2" id="KW-0472">Membrane</keyword>
<evidence type="ECO:0000313" key="6">
    <source>
        <dbReference type="Proteomes" id="UP000265366"/>
    </source>
</evidence>
<evidence type="ECO:0000256" key="1">
    <source>
        <dbReference type="ARBA" id="ARBA00004442"/>
    </source>
</evidence>
<dbReference type="RefSeq" id="WP_119592677.1">
    <property type="nucleotide sequence ID" value="NZ_QXFM01000077.1"/>
</dbReference>
<evidence type="ECO:0000256" key="2">
    <source>
        <dbReference type="ARBA" id="ARBA00023136"/>
    </source>
</evidence>
<gene>
    <name evidence="5" type="ORF">D2V17_08705</name>
</gene>
<keyword evidence="3" id="KW-0998">Cell outer membrane</keyword>
<reference evidence="5 6" key="1">
    <citation type="submission" date="2018-08" db="EMBL/GenBank/DDBJ databases">
        <title>Erythrobacter zhengii sp.nov., a bacterium isolated from deep-sea sediment.</title>
        <authorList>
            <person name="Fang C."/>
            <person name="Wu Y.-H."/>
            <person name="Sun C."/>
            <person name="Wang H."/>
            <person name="Cheng H."/>
            <person name="Meng F.-X."/>
            <person name="Wang C.-S."/>
            <person name="Xu X.-W."/>
        </authorList>
    </citation>
    <scope>NUCLEOTIDE SEQUENCE [LARGE SCALE GENOMIC DNA]</scope>
    <source>
        <strain evidence="5 6">CCTCC AB 2015396</strain>
    </source>
</reference>
<dbReference type="GO" id="GO:0009279">
    <property type="term" value="C:cell outer membrane"/>
    <property type="evidence" value="ECO:0007669"/>
    <property type="project" value="UniProtKB-SubCell"/>
</dbReference>
<name>A0A3A1P552_9SPHN</name>
<sequence length="590" mass="62615">MLTGDSRRYLETGSRNQADDRNAFRVLAGVKGDLGSNWSYDLYYQYSRTRNSSVQSGNIQLSALLAGLKTAYISPDGNTVSATPVAGYTLGCADASARANGCVPINVFGPNQISSDAANYISISATNLTEASTKVYSGVITNSDLFDLGAGPVGIALGVERREEFAKYQPDTFLASGDVGGFNAGLPTEGGYELTEFFGELNLPVLSGLSWAESIELNGALRYSDYSNSVGGVWTWAVGGIWDVAGGFSLRGNYQQAIRGPSVEELFGGRTVDFAGASDPCQTPEAASGALRDRCIANGVPAAVVGTDYGSGGTSFPAFVGGSSNLKEESAKTWTIGAVYVPEFIDRLSLTVDYYNITIDDYIGSYGSQNIVNACLKSGIESFCDLITRSSTGELESFVDLNVNAASLHTEGLDLGARYSLPLGDGFLGGGSAGLSFDFKGSYLFSLDYDAVAGAGFPVNECAGRFGRVCSDTVASGPTPHWRHSLRTTYRDGDAFLSVLWRHIGASHDEDDSTTYAVEHLDSVDYFDLTAGYDINEHFSLAAGVKNVFNKGFQPLASSQQGGNGQQSNTYPATYDVLGRYFSLSATVRF</sequence>
<comment type="subcellular location">
    <subcellularLocation>
        <location evidence="1">Cell outer membrane</location>
    </subcellularLocation>
</comment>
<organism evidence="5 6">
    <name type="scientific">Aurantiacibacter xanthus</name>
    <dbReference type="NCBI Taxonomy" id="1784712"/>
    <lineage>
        <taxon>Bacteria</taxon>
        <taxon>Pseudomonadati</taxon>
        <taxon>Pseudomonadota</taxon>
        <taxon>Alphaproteobacteria</taxon>
        <taxon>Sphingomonadales</taxon>
        <taxon>Erythrobacteraceae</taxon>
        <taxon>Aurantiacibacter</taxon>
    </lineage>
</organism>
<keyword evidence="6" id="KW-1185">Reference proteome</keyword>
<protein>
    <submittedName>
        <fullName evidence="5">TonB-dependent receptor</fullName>
    </submittedName>
</protein>
<dbReference type="Pfam" id="PF00593">
    <property type="entry name" value="TonB_dep_Rec_b-barrel"/>
    <property type="match status" value="1"/>
</dbReference>
<dbReference type="PANTHER" id="PTHR47234:SF2">
    <property type="entry name" value="TONB-DEPENDENT RECEPTOR"/>
    <property type="match status" value="1"/>
</dbReference>
<dbReference type="InterPro" id="IPR036942">
    <property type="entry name" value="Beta-barrel_TonB_sf"/>
</dbReference>
<dbReference type="Gene3D" id="2.40.170.20">
    <property type="entry name" value="TonB-dependent receptor, beta-barrel domain"/>
    <property type="match status" value="1"/>
</dbReference>
<feature type="domain" description="TonB-dependent receptor-like beta-barrel" evidence="4">
    <location>
        <begin position="16"/>
        <end position="548"/>
    </location>
</feature>
<keyword evidence="5" id="KW-0675">Receptor</keyword>
<dbReference type="Proteomes" id="UP000265366">
    <property type="component" value="Unassembled WGS sequence"/>
</dbReference>
<dbReference type="PANTHER" id="PTHR47234">
    <property type="match status" value="1"/>
</dbReference>
<evidence type="ECO:0000256" key="3">
    <source>
        <dbReference type="ARBA" id="ARBA00023237"/>
    </source>
</evidence>
<dbReference type="SUPFAM" id="SSF56935">
    <property type="entry name" value="Porins"/>
    <property type="match status" value="1"/>
</dbReference>
<proteinExistence type="predicted"/>
<dbReference type="InterPro" id="IPR000531">
    <property type="entry name" value="Beta-barrel_TonB"/>
</dbReference>
<evidence type="ECO:0000259" key="4">
    <source>
        <dbReference type="Pfam" id="PF00593"/>
    </source>
</evidence>
<comment type="caution">
    <text evidence="5">The sequence shown here is derived from an EMBL/GenBank/DDBJ whole genome shotgun (WGS) entry which is preliminary data.</text>
</comment>
<dbReference type="OrthoDB" id="7394476at2"/>